<dbReference type="SFLD" id="SFLDG01129">
    <property type="entry name" value="C1.5:_HAD__Beta-PGM__Phosphata"/>
    <property type="match status" value="1"/>
</dbReference>
<dbReference type="AlphaFoldDB" id="A0A6N7V3V6"/>
<dbReference type="GO" id="GO:0016791">
    <property type="term" value="F:phosphatase activity"/>
    <property type="evidence" value="ECO:0007669"/>
    <property type="project" value="TreeGrafter"/>
</dbReference>
<evidence type="ECO:0000313" key="1">
    <source>
        <dbReference type="EMBL" id="MSS56840.1"/>
    </source>
</evidence>
<accession>A0A6N7V3V6</accession>
<dbReference type="NCBIfam" id="TIGR01509">
    <property type="entry name" value="HAD-SF-IA-v3"/>
    <property type="match status" value="1"/>
</dbReference>
<reference evidence="1 2" key="1">
    <citation type="submission" date="2019-08" db="EMBL/GenBank/DDBJ databases">
        <title>In-depth cultivation of the pig gut microbiome towards novel bacterial diversity and tailored functional studies.</title>
        <authorList>
            <person name="Wylensek D."/>
            <person name="Hitch T.C.A."/>
            <person name="Clavel T."/>
        </authorList>
    </citation>
    <scope>NUCLEOTIDE SEQUENCE [LARGE SCALE GENOMIC DNA]</scope>
    <source>
        <strain evidence="1 2">LKV-472-APC-3</strain>
    </source>
</reference>
<comment type="caution">
    <text evidence="1">The sequence shown here is derived from an EMBL/GenBank/DDBJ whole genome shotgun (WGS) entry which is preliminary data.</text>
</comment>
<dbReference type="SFLD" id="SFLDS00003">
    <property type="entry name" value="Haloacid_Dehalogenase"/>
    <property type="match status" value="1"/>
</dbReference>
<gene>
    <name evidence="1" type="ORF">FYJ55_08090</name>
</gene>
<dbReference type="Gene3D" id="1.10.150.240">
    <property type="entry name" value="Putative phosphatase, domain 2"/>
    <property type="match status" value="1"/>
</dbReference>
<name>A0A6N7V3V6_9FIRM</name>
<dbReference type="SUPFAM" id="SSF56784">
    <property type="entry name" value="HAD-like"/>
    <property type="match status" value="1"/>
</dbReference>
<dbReference type="PANTHER" id="PTHR18901">
    <property type="entry name" value="2-DEOXYGLUCOSE-6-PHOSPHATE PHOSPHATASE 2"/>
    <property type="match status" value="1"/>
</dbReference>
<dbReference type="InterPro" id="IPR041492">
    <property type="entry name" value="HAD_2"/>
</dbReference>
<dbReference type="EMBL" id="VUMR01000047">
    <property type="protein sequence ID" value="MSS56840.1"/>
    <property type="molecule type" value="Genomic_DNA"/>
</dbReference>
<keyword evidence="2" id="KW-1185">Reference proteome</keyword>
<evidence type="ECO:0000313" key="2">
    <source>
        <dbReference type="Proteomes" id="UP000434241"/>
    </source>
</evidence>
<dbReference type="NCBIfam" id="TIGR01549">
    <property type="entry name" value="HAD-SF-IA-v1"/>
    <property type="match status" value="1"/>
</dbReference>
<dbReference type="Pfam" id="PF13419">
    <property type="entry name" value="HAD_2"/>
    <property type="match status" value="1"/>
</dbReference>
<sequence length="219" mass="25256">MTAMINTVIFDMDGLMFDTETLYIDVFEDVCKKHGHAFPREYFLGMLGTSHFDYSIYRKEYPWLEDMLEIADDVFTSYYDERFAIPGSANKYGLEELHDYLKETGYKICIASSSSVSHIKKLVGNCGFDFQADLMLSSQDEYASKPAPDLFLACAKKMRVKPENCIVLEDSKNGIRAAYNANMRRVWIPDQVPFNEDDMKYVDLQCKNLKEVIDILEAM</sequence>
<dbReference type="InterPro" id="IPR023214">
    <property type="entry name" value="HAD_sf"/>
</dbReference>
<dbReference type="GeneID" id="93159249"/>
<organism evidence="1 2">
    <name type="scientific">Holdemanella porci</name>
    <dbReference type="NCBI Taxonomy" id="2652276"/>
    <lineage>
        <taxon>Bacteria</taxon>
        <taxon>Bacillati</taxon>
        <taxon>Bacillota</taxon>
        <taxon>Erysipelotrichia</taxon>
        <taxon>Erysipelotrichales</taxon>
        <taxon>Erysipelotrichaceae</taxon>
        <taxon>Holdemanella</taxon>
    </lineage>
</organism>
<dbReference type="InterPro" id="IPR036412">
    <property type="entry name" value="HAD-like_sf"/>
</dbReference>
<dbReference type="InterPro" id="IPR023198">
    <property type="entry name" value="PGP-like_dom2"/>
</dbReference>
<dbReference type="Gene3D" id="3.40.50.1000">
    <property type="entry name" value="HAD superfamily/HAD-like"/>
    <property type="match status" value="1"/>
</dbReference>
<proteinExistence type="predicted"/>
<dbReference type="RefSeq" id="WP_154556404.1">
    <property type="nucleotide sequence ID" value="NZ_VUMR01000047.1"/>
</dbReference>
<dbReference type="PANTHER" id="PTHR18901:SF38">
    <property type="entry name" value="PSEUDOURIDINE-5'-PHOSPHATASE"/>
    <property type="match status" value="1"/>
</dbReference>
<dbReference type="Proteomes" id="UP000434241">
    <property type="component" value="Unassembled WGS sequence"/>
</dbReference>
<protein>
    <submittedName>
        <fullName evidence="1">HAD family phosphatase</fullName>
    </submittedName>
</protein>
<dbReference type="InterPro" id="IPR006439">
    <property type="entry name" value="HAD-SF_hydro_IA"/>
</dbReference>